<organism evidence="2 3">
    <name type="scientific">Halovivax asiaticus JCM 14624</name>
    <dbReference type="NCBI Taxonomy" id="1227490"/>
    <lineage>
        <taxon>Archaea</taxon>
        <taxon>Methanobacteriati</taxon>
        <taxon>Methanobacteriota</taxon>
        <taxon>Stenosarchaea group</taxon>
        <taxon>Halobacteria</taxon>
        <taxon>Halobacteriales</taxon>
        <taxon>Natrialbaceae</taxon>
        <taxon>Halovivax</taxon>
    </lineage>
</organism>
<dbReference type="PATRIC" id="fig|1227490.4.peg.714"/>
<feature type="compositionally biased region" description="Basic and acidic residues" evidence="1">
    <location>
        <begin position="1"/>
        <end position="12"/>
    </location>
</feature>
<gene>
    <name evidence="2" type="ORF">C479_03491</name>
</gene>
<dbReference type="STRING" id="1227490.C479_03491"/>
<evidence type="ECO:0000256" key="1">
    <source>
        <dbReference type="SAM" id="MobiDB-lite"/>
    </source>
</evidence>
<dbReference type="OrthoDB" id="240032at2157"/>
<dbReference type="Proteomes" id="UP000011560">
    <property type="component" value="Unassembled WGS sequence"/>
</dbReference>
<dbReference type="RefSeq" id="WP_007697852.1">
    <property type="nucleotide sequence ID" value="NZ_AOIQ01000006.1"/>
</dbReference>
<evidence type="ECO:0000313" key="3">
    <source>
        <dbReference type="Proteomes" id="UP000011560"/>
    </source>
</evidence>
<dbReference type="EMBL" id="AOIQ01000006">
    <property type="protein sequence ID" value="ELZ13877.1"/>
    <property type="molecule type" value="Genomic_DNA"/>
</dbReference>
<proteinExistence type="predicted"/>
<accession>M0BUU0</accession>
<dbReference type="AlphaFoldDB" id="M0BUU0"/>
<dbReference type="InterPro" id="IPR055766">
    <property type="entry name" value="DUF7342"/>
</dbReference>
<comment type="caution">
    <text evidence="2">The sequence shown here is derived from an EMBL/GenBank/DDBJ whole genome shotgun (WGS) entry which is preliminary data.</text>
</comment>
<dbReference type="Pfam" id="PF24033">
    <property type="entry name" value="DUF7342"/>
    <property type="match status" value="1"/>
</dbReference>
<evidence type="ECO:0000313" key="2">
    <source>
        <dbReference type="EMBL" id="ELZ13877.1"/>
    </source>
</evidence>
<reference evidence="2 3" key="1">
    <citation type="journal article" date="2014" name="PLoS Genet.">
        <title>Phylogenetically driven sequencing of extremely halophilic archaea reveals strategies for static and dynamic osmo-response.</title>
        <authorList>
            <person name="Becker E.A."/>
            <person name="Seitzer P.M."/>
            <person name="Tritt A."/>
            <person name="Larsen D."/>
            <person name="Krusor M."/>
            <person name="Yao A.I."/>
            <person name="Wu D."/>
            <person name="Madern D."/>
            <person name="Eisen J.A."/>
            <person name="Darling A.E."/>
            <person name="Facciotti M.T."/>
        </authorList>
    </citation>
    <scope>NUCLEOTIDE SEQUENCE [LARGE SCALE GENOMIC DNA]</scope>
    <source>
        <strain evidence="2 3">JCM 14624</strain>
    </source>
</reference>
<sequence>MDEPRSELKIGADEQAEAPDFDALTPPATVVSGDRTRDDFFDAALTLDEPATASDVADRADHGVDAAREYLAWFERMGIVRQVTDSPATYERNQSYLNWRRVQTLRQEYATEELVDMLQSESEQMQALADEFGVDAPAEISISQYAAETDRSIEDAWDRLTSWKTARRRVALLERALNTGSSDGVNLQSAV</sequence>
<keyword evidence="3" id="KW-1185">Reference proteome</keyword>
<feature type="region of interest" description="Disordered" evidence="1">
    <location>
        <begin position="1"/>
        <end position="32"/>
    </location>
</feature>
<name>M0BUU0_9EURY</name>
<protein>
    <recommendedName>
        <fullName evidence="4">Sugar-specific transcriptional regulator TrmB</fullName>
    </recommendedName>
</protein>
<evidence type="ECO:0008006" key="4">
    <source>
        <dbReference type="Google" id="ProtNLM"/>
    </source>
</evidence>